<feature type="transmembrane region" description="Helical" evidence="2">
    <location>
        <begin position="134"/>
        <end position="151"/>
    </location>
</feature>
<keyword evidence="2" id="KW-1133">Transmembrane helix</keyword>
<dbReference type="AlphaFoldDB" id="A0A8H3RVM0"/>
<feature type="region of interest" description="Disordered" evidence="1">
    <location>
        <begin position="194"/>
        <end position="214"/>
    </location>
</feature>
<dbReference type="Proteomes" id="UP000465221">
    <property type="component" value="Unassembled WGS sequence"/>
</dbReference>
<keyword evidence="2" id="KW-0472">Membrane</keyword>
<reference evidence="3 4" key="1">
    <citation type="submission" date="2020-01" db="EMBL/GenBank/DDBJ databases">
        <title>Draft genome sequence of Aspergillus udagawae IFM 46972.</title>
        <authorList>
            <person name="Takahashi H."/>
            <person name="Yaguchi T."/>
        </authorList>
    </citation>
    <scope>NUCLEOTIDE SEQUENCE [LARGE SCALE GENOMIC DNA]</scope>
    <source>
        <strain evidence="3 4">IFM 46972</strain>
    </source>
</reference>
<evidence type="ECO:0000313" key="3">
    <source>
        <dbReference type="EMBL" id="GFF41599.1"/>
    </source>
</evidence>
<evidence type="ECO:0000256" key="2">
    <source>
        <dbReference type="SAM" id="Phobius"/>
    </source>
</evidence>
<evidence type="ECO:0000313" key="4">
    <source>
        <dbReference type="Proteomes" id="UP000465221"/>
    </source>
</evidence>
<feature type="region of interest" description="Disordered" evidence="1">
    <location>
        <begin position="24"/>
        <end position="103"/>
    </location>
</feature>
<gene>
    <name evidence="3" type="ORF">IFM46972_06600</name>
</gene>
<feature type="compositionally biased region" description="Polar residues" evidence="1">
    <location>
        <begin position="24"/>
        <end position="46"/>
    </location>
</feature>
<keyword evidence="2" id="KW-0812">Transmembrane</keyword>
<sequence>MRSQILRSLATAARESPSRLIHIQSSSLRPSRATCSNPNRLSQSAVSRPFSHSAPVSSSPFRLTSKPDTDHTIPPEPPLDGEPAPYYSPYKPKRQWPPDMSKLSPKHQFRLERKYRRRAALKFARPKWVKITKLLQWGVIGFVLIYALLFMEWDERGSPFDEVGASPDILLRGVANLLDLQKQIRRAFFSGVKDTFSTPPPPRPVRRVDDTTQE</sequence>
<organism evidence="3 4">
    <name type="scientific">Aspergillus udagawae</name>
    <dbReference type="NCBI Taxonomy" id="91492"/>
    <lineage>
        <taxon>Eukaryota</taxon>
        <taxon>Fungi</taxon>
        <taxon>Dikarya</taxon>
        <taxon>Ascomycota</taxon>
        <taxon>Pezizomycotina</taxon>
        <taxon>Eurotiomycetes</taxon>
        <taxon>Eurotiomycetidae</taxon>
        <taxon>Eurotiales</taxon>
        <taxon>Aspergillaceae</taxon>
        <taxon>Aspergillus</taxon>
        <taxon>Aspergillus subgen. Fumigati</taxon>
    </lineage>
</organism>
<name>A0A8H3RVM0_9EURO</name>
<dbReference type="EMBL" id="BLKC01000045">
    <property type="protein sequence ID" value="GFF41599.1"/>
    <property type="molecule type" value="Genomic_DNA"/>
</dbReference>
<protein>
    <submittedName>
        <fullName evidence="3">Uncharacterized protein</fullName>
    </submittedName>
</protein>
<proteinExistence type="predicted"/>
<evidence type="ECO:0000256" key="1">
    <source>
        <dbReference type="SAM" id="MobiDB-lite"/>
    </source>
</evidence>
<comment type="caution">
    <text evidence="3">The sequence shown here is derived from an EMBL/GenBank/DDBJ whole genome shotgun (WGS) entry which is preliminary data.</text>
</comment>
<accession>A0A8H3RVM0</accession>